<dbReference type="PANTHER" id="PTHR43278:SF1">
    <property type="entry name" value="IRON-SULFUR FLAVOPROTEIN MJ1083"/>
    <property type="match status" value="1"/>
</dbReference>
<dbReference type="SUPFAM" id="SSF52218">
    <property type="entry name" value="Flavoproteins"/>
    <property type="match status" value="1"/>
</dbReference>
<name>R6WNN7_9FIRM</name>
<proteinExistence type="predicted"/>
<evidence type="ECO:0000256" key="1">
    <source>
        <dbReference type="ARBA" id="ARBA00022630"/>
    </source>
</evidence>
<dbReference type="AlphaFoldDB" id="R6WNN7"/>
<sequence length="226" mass="24963">MNRRDFIKVAVAGFGTVLSSGAAINMLNTKSVPETAPIAEAAPQAADGKQNVVVITGSPHKAGTSALLADKFIEGVQQNGHHVFRFNAAFEDIHPCRACNACNRNGKCILNDAIEQKLMPELLKADIIVLITPLYYYGMSTQLKTVLDRFYSHVRSFDGKKSLLLTTAYNSANWTFEALVEHYQTLVKYMQWHDLGMVLGYGCGSRYSIERSDFPNQALKLGQSIK</sequence>
<dbReference type="Pfam" id="PF03358">
    <property type="entry name" value="FMN_red"/>
    <property type="match status" value="1"/>
</dbReference>
<protein>
    <recommendedName>
        <fullName evidence="3">NADPH-dependent FMN reductase-like domain-containing protein</fullName>
    </recommendedName>
</protein>
<dbReference type="InterPro" id="IPR005025">
    <property type="entry name" value="FMN_Rdtase-like_dom"/>
</dbReference>
<dbReference type="Gene3D" id="3.40.50.360">
    <property type="match status" value="1"/>
</dbReference>
<dbReference type="Proteomes" id="UP000014937">
    <property type="component" value="Unassembled WGS sequence"/>
</dbReference>
<dbReference type="EMBL" id="CBGL010000136">
    <property type="protein sequence ID" value="CDD12878.1"/>
    <property type="molecule type" value="Genomic_DNA"/>
</dbReference>
<accession>R6WNN7</accession>
<keyword evidence="2" id="KW-0288">FMN</keyword>
<feature type="domain" description="NADPH-dependent FMN reductase-like" evidence="3">
    <location>
        <begin position="51"/>
        <end position="170"/>
    </location>
</feature>
<dbReference type="RefSeq" id="WP_021720357.1">
    <property type="nucleotide sequence ID" value="NZ_FR892795.1"/>
</dbReference>
<dbReference type="GO" id="GO:0016491">
    <property type="term" value="F:oxidoreductase activity"/>
    <property type="evidence" value="ECO:0007669"/>
    <property type="project" value="InterPro"/>
</dbReference>
<dbReference type="InterPro" id="IPR051796">
    <property type="entry name" value="ISF_SsuE-like"/>
</dbReference>
<reference evidence="4" key="1">
    <citation type="submission" date="2012-11" db="EMBL/GenBank/DDBJ databases">
        <title>Dependencies among metagenomic species, viruses, plasmids and units of genetic variation.</title>
        <authorList>
            <person name="Nielsen H.B."/>
            <person name="Almeida M."/>
            <person name="Juncker A.S."/>
            <person name="Rasmussen S."/>
            <person name="Li J."/>
            <person name="Sunagawa S."/>
            <person name="Plichta D."/>
            <person name="Gautier L."/>
            <person name="Le Chatelier E."/>
            <person name="Peletier E."/>
            <person name="Bonde I."/>
            <person name="Nielsen T."/>
            <person name="Manichanh C."/>
            <person name="Arumugam M."/>
            <person name="Batto J."/>
            <person name="Santos M.B.Q.D."/>
            <person name="Blom N."/>
            <person name="Borruel N."/>
            <person name="Burgdorf K.S."/>
            <person name="Boumezbeur F."/>
            <person name="Casellas F."/>
            <person name="Dore J."/>
            <person name="Guarner F."/>
            <person name="Hansen T."/>
            <person name="Hildebrand F."/>
            <person name="Kaas R.S."/>
            <person name="Kennedy S."/>
            <person name="Kristiansen K."/>
            <person name="Kultima J.R."/>
            <person name="Leonard P."/>
            <person name="Levenez F."/>
            <person name="Lund O."/>
            <person name="Moumen B."/>
            <person name="Le Paslier D."/>
            <person name="Pons N."/>
            <person name="Pedersen O."/>
            <person name="Prifti E."/>
            <person name="Qin J."/>
            <person name="Raes J."/>
            <person name="Tap J."/>
            <person name="Tims S."/>
            <person name="Ussery D.W."/>
            <person name="Yamada T."/>
            <person name="MetaHit consortium"/>
            <person name="Renault P."/>
            <person name="Sicheritz-Ponten T."/>
            <person name="Bork P."/>
            <person name="Wang J."/>
            <person name="Brunak S."/>
            <person name="Ehrlich S.D."/>
        </authorList>
    </citation>
    <scope>NUCLEOTIDE SEQUENCE [LARGE SCALE GENOMIC DNA]</scope>
</reference>
<dbReference type="HOGENOM" id="CLU_050993_6_2_9"/>
<keyword evidence="1" id="KW-0285">Flavoprotein</keyword>
<dbReference type="PANTHER" id="PTHR43278">
    <property type="entry name" value="NAD(P)H-DEPENDENT FMN-CONTAINING OXIDOREDUCTASE YWQN-RELATED"/>
    <property type="match status" value="1"/>
</dbReference>
<gene>
    <name evidence="4" type="ORF">BN587_01302</name>
</gene>
<dbReference type="InterPro" id="IPR029039">
    <property type="entry name" value="Flavoprotein-like_sf"/>
</dbReference>
<comment type="caution">
    <text evidence="4">The sequence shown here is derived from an EMBL/GenBank/DDBJ whole genome shotgun (WGS) entry which is preliminary data.</text>
</comment>
<evidence type="ECO:0000256" key="2">
    <source>
        <dbReference type="ARBA" id="ARBA00022643"/>
    </source>
</evidence>
<evidence type="ECO:0000313" key="4">
    <source>
        <dbReference type="EMBL" id="CDD12878.1"/>
    </source>
</evidence>
<organism evidence="4">
    <name type="scientific">Phascolarctobacterium succinatutens CAG:287</name>
    <dbReference type="NCBI Taxonomy" id="1263101"/>
    <lineage>
        <taxon>Bacteria</taxon>
        <taxon>Bacillati</taxon>
        <taxon>Bacillota</taxon>
        <taxon>Negativicutes</taxon>
        <taxon>Acidaminococcales</taxon>
        <taxon>Acidaminococcaceae</taxon>
        <taxon>Phascolarctobacterium</taxon>
    </lineage>
</organism>
<evidence type="ECO:0000259" key="3">
    <source>
        <dbReference type="Pfam" id="PF03358"/>
    </source>
</evidence>